<accession>A0ABQ4X444</accession>
<feature type="region of interest" description="Disordered" evidence="1">
    <location>
        <begin position="314"/>
        <end position="349"/>
    </location>
</feature>
<comment type="caution">
    <text evidence="2">The sequence shown here is derived from an EMBL/GenBank/DDBJ whole genome shotgun (WGS) entry which is preliminary data.</text>
</comment>
<gene>
    <name evidence="2" type="ORF">Tco_0654718</name>
</gene>
<protein>
    <recommendedName>
        <fullName evidence="4">Reverse transcriptase domain-containing protein</fullName>
    </recommendedName>
</protein>
<organism evidence="2 3">
    <name type="scientific">Tanacetum coccineum</name>
    <dbReference type="NCBI Taxonomy" id="301880"/>
    <lineage>
        <taxon>Eukaryota</taxon>
        <taxon>Viridiplantae</taxon>
        <taxon>Streptophyta</taxon>
        <taxon>Embryophyta</taxon>
        <taxon>Tracheophyta</taxon>
        <taxon>Spermatophyta</taxon>
        <taxon>Magnoliopsida</taxon>
        <taxon>eudicotyledons</taxon>
        <taxon>Gunneridae</taxon>
        <taxon>Pentapetalae</taxon>
        <taxon>asterids</taxon>
        <taxon>campanulids</taxon>
        <taxon>Asterales</taxon>
        <taxon>Asteraceae</taxon>
        <taxon>Asteroideae</taxon>
        <taxon>Anthemideae</taxon>
        <taxon>Anthemidinae</taxon>
        <taxon>Tanacetum</taxon>
    </lineage>
</organism>
<dbReference type="Proteomes" id="UP001151760">
    <property type="component" value="Unassembled WGS sequence"/>
</dbReference>
<reference evidence="2" key="2">
    <citation type="submission" date="2022-01" db="EMBL/GenBank/DDBJ databases">
        <authorList>
            <person name="Yamashiro T."/>
            <person name="Shiraishi A."/>
            <person name="Satake H."/>
            <person name="Nakayama K."/>
        </authorList>
    </citation>
    <scope>NUCLEOTIDE SEQUENCE</scope>
</reference>
<evidence type="ECO:0000313" key="3">
    <source>
        <dbReference type="Proteomes" id="UP001151760"/>
    </source>
</evidence>
<proteinExistence type="predicted"/>
<dbReference type="EMBL" id="BQNB010009186">
    <property type="protein sequence ID" value="GJS59934.1"/>
    <property type="molecule type" value="Genomic_DNA"/>
</dbReference>
<keyword evidence="3" id="KW-1185">Reference proteome</keyword>
<sequence>MHVDFWNIYSDKKCRVAWSESKSIQNDLKCRFSLYLYRIKSSVAYPNLKPFLLGNKFQIKFDLLSRYELPPSLVRFLCQTFQRFRRHASHTKLFDQEVKSILWQRFGEYVSQDKNQVCLLCEVILKQIPAFNFFCASLESIIAIENTWEWVLSGFARRKYGTTSLVVPGFFVGRENGVWEDPESVILARQRNLDDPSLLLDFEEINMNSNNVQGAPPAGPPPQNHNGLPGPNLHMRWLLTWERYKLSIDRCLNHNMLPVTQIDTFYNGLTLRHRDTINSAAGGTFMKRRPKECYDLIKNMTAYHIDWDILTHRGESSTTSSSCEIVTPRQGGNPRHDERGNHHNTLASI</sequence>
<reference evidence="2" key="1">
    <citation type="journal article" date="2022" name="Int. J. Mol. Sci.">
        <title>Draft Genome of Tanacetum Coccineum: Genomic Comparison of Closely Related Tanacetum-Family Plants.</title>
        <authorList>
            <person name="Yamashiro T."/>
            <person name="Shiraishi A."/>
            <person name="Nakayama K."/>
            <person name="Satake H."/>
        </authorList>
    </citation>
    <scope>NUCLEOTIDE SEQUENCE</scope>
</reference>
<evidence type="ECO:0008006" key="4">
    <source>
        <dbReference type="Google" id="ProtNLM"/>
    </source>
</evidence>
<evidence type="ECO:0000313" key="2">
    <source>
        <dbReference type="EMBL" id="GJS59934.1"/>
    </source>
</evidence>
<name>A0ABQ4X444_9ASTR</name>
<evidence type="ECO:0000256" key="1">
    <source>
        <dbReference type="SAM" id="MobiDB-lite"/>
    </source>
</evidence>